<feature type="transmembrane region" description="Helical" evidence="5">
    <location>
        <begin position="238"/>
        <end position="256"/>
    </location>
</feature>
<keyword evidence="8" id="KW-1185">Reference proteome</keyword>
<feature type="transmembrane region" description="Helical" evidence="5">
    <location>
        <begin position="77"/>
        <end position="94"/>
    </location>
</feature>
<dbReference type="RefSeq" id="WP_187080983.1">
    <property type="nucleotide sequence ID" value="NZ_JACORU010000002.1"/>
</dbReference>
<evidence type="ECO:0000256" key="2">
    <source>
        <dbReference type="ARBA" id="ARBA00022692"/>
    </source>
</evidence>
<protein>
    <submittedName>
        <fullName evidence="7">O-antigen ligase family protein</fullName>
    </submittedName>
</protein>
<dbReference type="Proteomes" id="UP000596827">
    <property type="component" value="Unassembled WGS sequence"/>
</dbReference>
<evidence type="ECO:0000313" key="7">
    <source>
        <dbReference type="EMBL" id="MBC5764516.1"/>
    </source>
</evidence>
<dbReference type="PANTHER" id="PTHR37422:SF13">
    <property type="entry name" value="LIPOPOLYSACCHARIDE BIOSYNTHESIS PROTEIN PA4999-RELATED"/>
    <property type="match status" value="1"/>
</dbReference>
<keyword evidence="7" id="KW-0436">Ligase</keyword>
<gene>
    <name evidence="7" type="ORF">H8R02_08655</name>
</gene>
<comment type="caution">
    <text evidence="7">The sequence shown here is derived from an EMBL/GenBank/DDBJ whole genome shotgun (WGS) entry which is preliminary data.</text>
</comment>
<keyword evidence="2 5" id="KW-0812">Transmembrane</keyword>
<dbReference type="GO" id="GO:0016874">
    <property type="term" value="F:ligase activity"/>
    <property type="evidence" value="ECO:0007669"/>
    <property type="project" value="UniProtKB-KW"/>
</dbReference>
<feature type="transmembrane region" description="Helical" evidence="5">
    <location>
        <begin position="164"/>
        <end position="181"/>
    </location>
</feature>
<reference evidence="7" key="1">
    <citation type="submission" date="2020-08" db="EMBL/GenBank/DDBJ databases">
        <title>Ramlibacter sp. GTP1 16S ribosomal RNA gene genome sequencing and assembly.</title>
        <authorList>
            <person name="Kang M."/>
        </authorList>
    </citation>
    <scope>NUCLEOTIDE SEQUENCE</scope>
    <source>
        <strain evidence="7">GTP1</strain>
    </source>
</reference>
<evidence type="ECO:0000256" key="1">
    <source>
        <dbReference type="ARBA" id="ARBA00004141"/>
    </source>
</evidence>
<dbReference type="InterPro" id="IPR036259">
    <property type="entry name" value="MFS_trans_sf"/>
</dbReference>
<comment type="subcellular location">
    <subcellularLocation>
        <location evidence="1">Membrane</location>
        <topology evidence="1">Multi-pass membrane protein</topology>
    </subcellularLocation>
</comment>
<accession>A0A923M809</accession>
<evidence type="ECO:0000256" key="4">
    <source>
        <dbReference type="ARBA" id="ARBA00023136"/>
    </source>
</evidence>
<dbReference type="Pfam" id="PF04932">
    <property type="entry name" value="Wzy_C"/>
    <property type="match status" value="1"/>
</dbReference>
<feature type="domain" description="O-antigen ligase-related" evidence="6">
    <location>
        <begin position="200"/>
        <end position="339"/>
    </location>
</feature>
<keyword evidence="4 5" id="KW-0472">Membrane</keyword>
<evidence type="ECO:0000259" key="6">
    <source>
        <dbReference type="Pfam" id="PF04932"/>
    </source>
</evidence>
<evidence type="ECO:0000256" key="3">
    <source>
        <dbReference type="ARBA" id="ARBA00022989"/>
    </source>
</evidence>
<sequence>MSAAGPLHEAGVALPAAAGPAGAATPASRAWQQALGAALFALGVFLPWSTAGTSISIGVLMVLYLLTPRRAYAATPWREPAVAVGLVLLAYIALRTVAAEGWALETVKFANRYHELLMIPLLGALMTLSQRRNAFLYGLLLGGLGLAIAHWLPLPEPMHTKLELRRISAGFGLAVCAFMLYEETRLGRLPKLAGYFSAGFLAATIVLAVGARTGYLMLLLLGACAAWRTAPKRMRWPVLAGLVVVAVSAFLLLSSVREKRGDIAMSNKIRTEMVQNTMEVVREHWLLGTGWRGYRKAYSEAAAERGAPPDSHWAESDNPHSEYLMQAAGGGLPALALFIAWLAIPILAPWRRHEGTDSQTGVLACIAIAFAVGCIFNSMLLDFIEGHLYGAMFAWLMAQRE</sequence>
<keyword evidence="3 5" id="KW-1133">Transmembrane helix</keyword>
<evidence type="ECO:0000313" key="8">
    <source>
        <dbReference type="Proteomes" id="UP000596827"/>
    </source>
</evidence>
<organism evidence="7 8">
    <name type="scientific">Ramlibacter albus</name>
    <dbReference type="NCBI Taxonomy" id="2079448"/>
    <lineage>
        <taxon>Bacteria</taxon>
        <taxon>Pseudomonadati</taxon>
        <taxon>Pseudomonadota</taxon>
        <taxon>Betaproteobacteria</taxon>
        <taxon>Burkholderiales</taxon>
        <taxon>Comamonadaceae</taxon>
        <taxon>Ramlibacter</taxon>
    </lineage>
</organism>
<dbReference type="PANTHER" id="PTHR37422">
    <property type="entry name" value="TEICHURONIC ACID BIOSYNTHESIS PROTEIN TUAE"/>
    <property type="match status" value="1"/>
</dbReference>
<dbReference type="InterPro" id="IPR007016">
    <property type="entry name" value="O-antigen_ligase-rel_domated"/>
</dbReference>
<dbReference type="GO" id="GO:0016020">
    <property type="term" value="C:membrane"/>
    <property type="evidence" value="ECO:0007669"/>
    <property type="project" value="UniProtKB-SubCell"/>
</dbReference>
<dbReference type="SUPFAM" id="SSF103473">
    <property type="entry name" value="MFS general substrate transporter"/>
    <property type="match status" value="1"/>
</dbReference>
<dbReference type="InterPro" id="IPR051533">
    <property type="entry name" value="WaaL-like"/>
</dbReference>
<feature type="transmembrane region" description="Helical" evidence="5">
    <location>
        <begin position="323"/>
        <end position="348"/>
    </location>
</feature>
<dbReference type="AlphaFoldDB" id="A0A923M809"/>
<feature type="transmembrane region" description="Helical" evidence="5">
    <location>
        <begin position="39"/>
        <end position="65"/>
    </location>
</feature>
<dbReference type="EMBL" id="JACORU010000002">
    <property type="protein sequence ID" value="MBC5764516.1"/>
    <property type="molecule type" value="Genomic_DNA"/>
</dbReference>
<name>A0A923M809_9BURK</name>
<feature type="transmembrane region" description="Helical" evidence="5">
    <location>
        <begin position="360"/>
        <end position="380"/>
    </location>
</feature>
<evidence type="ECO:0000256" key="5">
    <source>
        <dbReference type="SAM" id="Phobius"/>
    </source>
</evidence>
<proteinExistence type="predicted"/>
<feature type="transmembrane region" description="Helical" evidence="5">
    <location>
        <begin position="193"/>
        <end position="226"/>
    </location>
</feature>
<feature type="transmembrane region" description="Helical" evidence="5">
    <location>
        <begin position="134"/>
        <end position="152"/>
    </location>
</feature>